<name>A0AAN8QU50_9TELE</name>
<accession>A0AAN8QU50</accession>
<reference evidence="1 2" key="1">
    <citation type="submission" date="2021-04" db="EMBL/GenBank/DDBJ databases">
        <authorList>
            <person name="De Guttry C."/>
            <person name="Zahm M."/>
            <person name="Klopp C."/>
            <person name="Cabau C."/>
            <person name="Louis A."/>
            <person name="Berthelot C."/>
            <person name="Parey E."/>
            <person name="Roest Crollius H."/>
            <person name="Montfort J."/>
            <person name="Robinson-Rechavi M."/>
            <person name="Bucao C."/>
            <person name="Bouchez O."/>
            <person name="Gislard M."/>
            <person name="Lluch J."/>
            <person name="Milhes M."/>
            <person name="Lampietro C."/>
            <person name="Lopez Roques C."/>
            <person name="Donnadieu C."/>
            <person name="Braasch I."/>
            <person name="Desvignes T."/>
            <person name="Postlethwait J."/>
            <person name="Bobe J."/>
            <person name="Wedekind C."/>
            <person name="Guiguen Y."/>
        </authorList>
    </citation>
    <scope>NUCLEOTIDE SEQUENCE [LARGE SCALE GENOMIC DNA]</scope>
    <source>
        <strain evidence="1">Cs_M1</strain>
        <tissue evidence="1">Blood</tissue>
    </source>
</reference>
<dbReference type="AlphaFoldDB" id="A0AAN8QU50"/>
<gene>
    <name evidence="1" type="ORF">J4Q44_G00280850</name>
</gene>
<dbReference type="Proteomes" id="UP001356427">
    <property type="component" value="Unassembled WGS sequence"/>
</dbReference>
<dbReference type="EMBL" id="JAGTTL010000026">
    <property type="protein sequence ID" value="KAK6302032.1"/>
    <property type="molecule type" value="Genomic_DNA"/>
</dbReference>
<evidence type="ECO:0000313" key="1">
    <source>
        <dbReference type="EMBL" id="KAK6302032.1"/>
    </source>
</evidence>
<comment type="caution">
    <text evidence="1">The sequence shown here is derived from an EMBL/GenBank/DDBJ whole genome shotgun (WGS) entry which is preliminary data.</text>
</comment>
<keyword evidence="2" id="KW-1185">Reference proteome</keyword>
<proteinExistence type="predicted"/>
<evidence type="ECO:0000313" key="2">
    <source>
        <dbReference type="Proteomes" id="UP001356427"/>
    </source>
</evidence>
<protein>
    <submittedName>
        <fullName evidence="1">Uncharacterized protein</fullName>
    </submittedName>
</protein>
<sequence>MHEMQRDLSLNTSTMRWPGDAFARRQPGETIIEYVYLTCSNFNIVPVCVSDTTYPNCHW</sequence>
<organism evidence="1 2">
    <name type="scientific">Coregonus suidteri</name>
    <dbReference type="NCBI Taxonomy" id="861788"/>
    <lineage>
        <taxon>Eukaryota</taxon>
        <taxon>Metazoa</taxon>
        <taxon>Chordata</taxon>
        <taxon>Craniata</taxon>
        <taxon>Vertebrata</taxon>
        <taxon>Euteleostomi</taxon>
        <taxon>Actinopterygii</taxon>
        <taxon>Neopterygii</taxon>
        <taxon>Teleostei</taxon>
        <taxon>Protacanthopterygii</taxon>
        <taxon>Salmoniformes</taxon>
        <taxon>Salmonidae</taxon>
        <taxon>Coregoninae</taxon>
        <taxon>Coregonus</taxon>
    </lineage>
</organism>